<organism evidence="1 2">
    <name type="scientific">Aspergillus aculeatinus CBS 121060</name>
    <dbReference type="NCBI Taxonomy" id="1448322"/>
    <lineage>
        <taxon>Eukaryota</taxon>
        <taxon>Fungi</taxon>
        <taxon>Dikarya</taxon>
        <taxon>Ascomycota</taxon>
        <taxon>Pezizomycotina</taxon>
        <taxon>Eurotiomycetes</taxon>
        <taxon>Eurotiomycetidae</taxon>
        <taxon>Eurotiales</taxon>
        <taxon>Aspergillaceae</taxon>
        <taxon>Aspergillus</taxon>
        <taxon>Aspergillus subgen. Circumdati</taxon>
    </lineage>
</organism>
<gene>
    <name evidence="1" type="ORF">BO66DRAFT_336825</name>
</gene>
<protein>
    <submittedName>
        <fullName evidence="1">Uncharacterized protein</fullName>
    </submittedName>
</protein>
<keyword evidence="2" id="KW-1185">Reference proteome</keyword>
<evidence type="ECO:0000313" key="2">
    <source>
        <dbReference type="Proteomes" id="UP000249661"/>
    </source>
</evidence>
<reference evidence="1" key="1">
    <citation type="submission" date="2018-02" db="EMBL/GenBank/DDBJ databases">
        <title>The genomes of Aspergillus section Nigri reveals drivers in fungal speciation.</title>
        <authorList>
            <consortium name="DOE Joint Genome Institute"/>
            <person name="Vesth T.C."/>
            <person name="Nybo J."/>
            <person name="Theobald S."/>
            <person name="Brandl J."/>
            <person name="Frisvad J.C."/>
            <person name="Nielsen K.F."/>
            <person name="Lyhne E.K."/>
            <person name="Kogle M.E."/>
            <person name="Kuo A."/>
            <person name="Riley R."/>
            <person name="Clum A."/>
            <person name="Nolan M."/>
            <person name="Lipzen A."/>
            <person name="Salamov A."/>
            <person name="Henrissat B."/>
            <person name="Wiebenga A."/>
            <person name="De vries R.P."/>
            <person name="Grigoriev I.V."/>
            <person name="Mortensen U.H."/>
            <person name="Andersen M.R."/>
            <person name="Baker S.E."/>
        </authorList>
    </citation>
    <scope>NUCLEOTIDE SEQUENCE</scope>
    <source>
        <strain evidence="1">CBS 121060</strain>
    </source>
</reference>
<proteinExistence type="predicted"/>
<dbReference type="Proteomes" id="UP000249661">
    <property type="component" value="Unassembled WGS sequence"/>
</dbReference>
<accession>A0ACD1GSQ5</accession>
<dbReference type="EMBL" id="KZ825018">
    <property type="protein sequence ID" value="RAH64215.1"/>
    <property type="molecule type" value="Genomic_DNA"/>
</dbReference>
<name>A0ACD1GSQ5_9EURO</name>
<evidence type="ECO:0000313" key="1">
    <source>
        <dbReference type="EMBL" id="RAH64215.1"/>
    </source>
</evidence>
<sequence length="79" mass="8559">AHTTTGCGKQGFPSAQPYLSHTPGANPFCCMSFCSLFARFVFAINMYSTEYSVAIKGRREGGKEGCQGPHDSHRRRGGV</sequence>
<feature type="non-terminal residue" evidence="1">
    <location>
        <position position="1"/>
    </location>
</feature>